<evidence type="ECO:0000259" key="6">
    <source>
        <dbReference type="Pfam" id="PF00294"/>
    </source>
</evidence>
<dbReference type="Proteomes" id="UP000321794">
    <property type="component" value="Unassembled WGS sequence"/>
</dbReference>
<dbReference type="PROSITE" id="PS00584">
    <property type="entry name" value="PFKB_KINASES_2"/>
    <property type="match status" value="1"/>
</dbReference>
<comment type="similarity">
    <text evidence="1">Belongs to the carbohydrate kinase PfkB family.</text>
</comment>
<accession>A0ABQ0WWQ9</accession>
<feature type="domain" description="Carbohydrate kinase PfkB" evidence="6">
    <location>
        <begin position="3"/>
        <end position="305"/>
    </location>
</feature>
<dbReference type="SUPFAM" id="SSF53613">
    <property type="entry name" value="Ribokinase-like"/>
    <property type="match status" value="1"/>
</dbReference>
<gene>
    <name evidence="7" type="primary">kdgK</name>
    <name evidence="7" type="ORF">LZY01_07090</name>
</gene>
<keyword evidence="2" id="KW-0808">Transferase</keyword>
<dbReference type="Pfam" id="PF00294">
    <property type="entry name" value="PfkB"/>
    <property type="match status" value="1"/>
</dbReference>
<evidence type="ECO:0000313" key="7">
    <source>
        <dbReference type="EMBL" id="GEO71541.1"/>
    </source>
</evidence>
<dbReference type="PANTHER" id="PTHR43085:SF1">
    <property type="entry name" value="PSEUDOURIDINE KINASE-RELATED"/>
    <property type="match status" value="1"/>
</dbReference>
<dbReference type="InterPro" id="IPR050306">
    <property type="entry name" value="PfkB_Carbo_kinase"/>
</dbReference>
<dbReference type="Gene3D" id="3.40.1190.20">
    <property type="match status" value="1"/>
</dbReference>
<evidence type="ECO:0000256" key="3">
    <source>
        <dbReference type="ARBA" id="ARBA00022741"/>
    </source>
</evidence>
<evidence type="ECO:0000256" key="5">
    <source>
        <dbReference type="ARBA" id="ARBA00022840"/>
    </source>
</evidence>
<sequence length="320" mass="34390">MGTILTIGEPMVVFKAQETNASLADAATFQKFSAGAELNVALGLARLGHATEYVSAVGQDPFGTYLQAEMRRNHVGVTNLVTKAAYPTGFYLKQNVDHGDPAVYYFRRGSAAAHYDLNDLRGVDLAQVQLAHLSGIFAALSAESLAVYRQLNRELLQHNIPVTFDPNLRPTLWSSTAEMVRVTNQLAQTATVVLPGLGEGETLTGSRDPETIADFYLHQSEVTQLVVVKLGAKGAFAQRATGEKLWVPGFHVAPVVDTVGAGDGFAVGLISALQEDLSLKQALRRACAIGAMAVQVMGDNDGYPTPAQLKTFYQEHQTQS</sequence>
<dbReference type="CDD" id="cd01166">
    <property type="entry name" value="KdgK"/>
    <property type="match status" value="1"/>
</dbReference>
<dbReference type="InterPro" id="IPR029056">
    <property type="entry name" value="Ribokinase-like"/>
</dbReference>
<evidence type="ECO:0000256" key="4">
    <source>
        <dbReference type="ARBA" id="ARBA00022777"/>
    </source>
</evidence>
<comment type="caution">
    <text evidence="7">The sequence shown here is derived from an EMBL/GenBank/DDBJ whole genome shotgun (WGS) entry which is preliminary data.</text>
</comment>
<keyword evidence="4" id="KW-0418">Kinase</keyword>
<keyword evidence="3" id="KW-0547">Nucleotide-binding</keyword>
<dbReference type="PANTHER" id="PTHR43085">
    <property type="entry name" value="HEXOKINASE FAMILY MEMBER"/>
    <property type="match status" value="1"/>
</dbReference>
<evidence type="ECO:0000256" key="2">
    <source>
        <dbReference type="ARBA" id="ARBA00022679"/>
    </source>
</evidence>
<proteinExistence type="inferred from homology"/>
<evidence type="ECO:0000313" key="8">
    <source>
        <dbReference type="Proteomes" id="UP000321794"/>
    </source>
</evidence>
<keyword evidence="8" id="KW-1185">Reference proteome</keyword>
<evidence type="ECO:0000256" key="1">
    <source>
        <dbReference type="ARBA" id="ARBA00010688"/>
    </source>
</evidence>
<name>A0ABQ0WWQ9_9LACO</name>
<organism evidence="7 8">
    <name type="scientific">Levilactobacillus zymae</name>
    <dbReference type="NCBI Taxonomy" id="267363"/>
    <lineage>
        <taxon>Bacteria</taxon>
        <taxon>Bacillati</taxon>
        <taxon>Bacillota</taxon>
        <taxon>Bacilli</taxon>
        <taxon>Lactobacillales</taxon>
        <taxon>Lactobacillaceae</taxon>
        <taxon>Levilactobacillus</taxon>
    </lineage>
</organism>
<dbReference type="InterPro" id="IPR011611">
    <property type="entry name" value="PfkB_dom"/>
</dbReference>
<dbReference type="EMBL" id="BJZK01000005">
    <property type="protein sequence ID" value="GEO71541.1"/>
    <property type="molecule type" value="Genomic_DNA"/>
</dbReference>
<keyword evidence="5" id="KW-0067">ATP-binding</keyword>
<dbReference type="InterPro" id="IPR002173">
    <property type="entry name" value="Carboh/pur_kinase_PfkB_CS"/>
</dbReference>
<reference evidence="7 8" key="1">
    <citation type="submission" date="2019-07" db="EMBL/GenBank/DDBJ databases">
        <title>Whole genome shotgun sequence of Lactobacillus zymae NBRC 107157.</title>
        <authorList>
            <person name="Hosoyama A."/>
            <person name="Uohara A."/>
            <person name="Ohji S."/>
            <person name="Ichikawa N."/>
        </authorList>
    </citation>
    <scope>NUCLEOTIDE SEQUENCE [LARGE SCALE GENOMIC DNA]</scope>
    <source>
        <strain evidence="7 8">NBRC 107157</strain>
    </source>
</reference>
<protein>
    <submittedName>
        <fullName evidence="7">2-dehydro-3-deoxygluconokinase</fullName>
    </submittedName>
</protein>
<dbReference type="RefSeq" id="WP_083485345.1">
    <property type="nucleotide sequence ID" value="NZ_BJZK01000005.1"/>
</dbReference>